<evidence type="ECO:0000313" key="3">
    <source>
        <dbReference type="EMBL" id="ODQ88257.1"/>
    </source>
</evidence>
<evidence type="ECO:0000259" key="2">
    <source>
        <dbReference type="Pfam" id="PF06259"/>
    </source>
</evidence>
<dbReference type="SUPFAM" id="SSF53474">
    <property type="entry name" value="alpha/beta-Hydrolases"/>
    <property type="match status" value="1"/>
</dbReference>
<gene>
    <name evidence="3" type="ORF">BHQ18_20285</name>
</gene>
<feature type="region of interest" description="Disordered" evidence="1">
    <location>
        <begin position="568"/>
        <end position="594"/>
    </location>
</feature>
<dbReference type="Pfam" id="PF06259">
    <property type="entry name" value="Abhydrolase_8"/>
    <property type="match status" value="1"/>
</dbReference>
<keyword evidence="4" id="KW-1185">Reference proteome</keyword>
<dbReference type="Gene3D" id="1.10.287.1060">
    <property type="entry name" value="ESAT-6-like"/>
    <property type="match status" value="1"/>
</dbReference>
<comment type="caution">
    <text evidence="3">The sequence shown here is derived from an EMBL/GenBank/DDBJ whole genome shotgun (WGS) entry which is preliminary data.</text>
</comment>
<name>A0A1E3RFT0_MYCFV</name>
<accession>A0A1E3RFT0</accession>
<evidence type="ECO:0000313" key="4">
    <source>
        <dbReference type="Proteomes" id="UP000094053"/>
    </source>
</evidence>
<organism evidence="3 4">
    <name type="scientific">Mycolicibacterium flavescens</name>
    <name type="common">Mycobacterium flavescens</name>
    <dbReference type="NCBI Taxonomy" id="1776"/>
    <lineage>
        <taxon>Bacteria</taxon>
        <taxon>Bacillati</taxon>
        <taxon>Actinomycetota</taxon>
        <taxon>Actinomycetes</taxon>
        <taxon>Mycobacteriales</taxon>
        <taxon>Mycobacteriaceae</taxon>
        <taxon>Mycolicibacterium</taxon>
    </lineage>
</organism>
<dbReference type="Pfam" id="PF06013">
    <property type="entry name" value="WXG100"/>
    <property type="match status" value="1"/>
</dbReference>
<evidence type="ECO:0000256" key="1">
    <source>
        <dbReference type="SAM" id="MobiDB-lite"/>
    </source>
</evidence>
<dbReference type="InterPro" id="IPR036689">
    <property type="entry name" value="ESAT-6-like_sf"/>
</dbReference>
<dbReference type="STRING" id="1776.BHQ18_20285"/>
<dbReference type="EMBL" id="MIHA01000016">
    <property type="protein sequence ID" value="ODQ88257.1"/>
    <property type="molecule type" value="Genomic_DNA"/>
</dbReference>
<sequence>MPQVEAARPEGLTSAAAELSRQASGLNQQITAQQAALENLRQGWNGTASDRAQAKAAPTLEQMRRLHETMTTLQTTLQNGGATLSANRTSVLQTFDQLQQQGWQVGPDGSVSVKPGSPLDQYAKASAVNAMRVDQLAAANNLAMKTALANFDTADRQLSQGVRTTVAGLSDTTMQAFGPGGPLPQTPAPQTGPKIPDTKDPVEVKDWWGSLSKEERDRLIREQPEKIGGLNGVPVEARSQANKTVMQRDIDRVEQRANVTGATVDQVKANPDKFGLTTTDITRYNNAVQVKRGLETNSANTGGTETFLYVYEPEAFNGQGRAAVAIGNPDNADNTAVVVPGTGNSVTSGWLSNPDAANVYNETVAADRNSTTSVVAWMGYNAPDSLFDPQVAQVGNAREGGNLLANDINALELTNRGDPHITVMGHSYGSTTVADACAGYGLRADDVVLVGSPGTDLAKTAADFNLPPGGQVYVGAASTDPITHLGGNTQAHVPGTGVTVGLGSDPADSGFGGTRFKAEVAGIDWPWKDHSGYYIPGSESLYSMAEIASGNGDRLDDAGMTARERSTIGVPIPGVPDVKFDPETYRPATRDHYH</sequence>
<feature type="compositionally biased region" description="Basic and acidic residues" evidence="1">
    <location>
        <begin position="578"/>
        <end position="594"/>
    </location>
</feature>
<dbReference type="InterPro" id="IPR029058">
    <property type="entry name" value="AB_hydrolase_fold"/>
</dbReference>
<reference evidence="4" key="1">
    <citation type="submission" date="2016-09" db="EMBL/GenBank/DDBJ databases">
        <authorList>
            <person name="Greninger A.L."/>
            <person name="Jerome K.R."/>
            <person name="Mcnair B."/>
            <person name="Wallis C."/>
            <person name="Fang F."/>
        </authorList>
    </citation>
    <scope>NUCLEOTIDE SEQUENCE [LARGE SCALE GENOMIC DNA]</scope>
    <source>
        <strain evidence="4">M6</strain>
    </source>
</reference>
<dbReference type="InterPro" id="IPR010427">
    <property type="entry name" value="DUF1023"/>
</dbReference>
<protein>
    <recommendedName>
        <fullName evidence="2">DUF1023 domain-containing protein</fullName>
    </recommendedName>
</protein>
<dbReference type="Proteomes" id="UP000094053">
    <property type="component" value="Unassembled WGS sequence"/>
</dbReference>
<dbReference type="AlphaFoldDB" id="A0A1E3RFT0"/>
<proteinExistence type="predicted"/>
<dbReference type="InterPro" id="IPR010310">
    <property type="entry name" value="T7SS_ESAT-6-like"/>
</dbReference>
<dbReference type="OrthoDB" id="5969911at2"/>
<feature type="domain" description="DUF1023" evidence="2">
    <location>
        <begin position="317"/>
        <end position="485"/>
    </location>
</feature>
<dbReference type="SUPFAM" id="SSF140453">
    <property type="entry name" value="EsxAB dimer-like"/>
    <property type="match status" value="1"/>
</dbReference>